<name>A0ABN2BDI2_9ACTN</name>
<accession>A0ABN2BDI2</accession>
<proteinExistence type="predicted"/>
<evidence type="ECO:0000313" key="1">
    <source>
        <dbReference type="EMBL" id="GAA1538142.1"/>
    </source>
</evidence>
<dbReference type="EMBL" id="BAAAOR010000033">
    <property type="protein sequence ID" value="GAA1538142.1"/>
    <property type="molecule type" value="Genomic_DNA"/>
</dbReference>
<sequence>MAVFLAWSSAAVPEDAHGPWTELRRLAEGLVVVESTESLSRVYHELKWSLPEGTALLVAPLAERPKLKGLPPGTTTWLRDRLPGPDH</sequence>
<dbReference type="Proteomes" id="UP001500842">
    <property type="component" value="Unassembled WGS sequence"/>
</dbReference>
<gene>
    <name evidence="1" type="ORF">GCM10009788_45910</name>
</gene>
<protein>
    <submittedName>
        <fullName evidence="1">Uncharacterized protein</fullName>
    </submittedName>
</protein>
<comment type="caution">
    <text evidence="1">The sequence shown here is derived from an EMBL/GenBank/DDBJ whole genome shotgun (WGS) entry which is preliminary data.</text>
</comment>
<organism evidence="1 2">
    <name type="scientific">Nocardioides humi</name>
    <dbReference type="NCBI Taxonomy" id="449461"/>
    <lineage>
        <taxon>Bacteria</taxon>
        <taxon>Bacillati</taxon>
        <taxon>Actinomycetota</taxon>
        <taxon>Actinomycetes</taxon>
        <taxon>Propionibacteriales</taxon>
        <taxon>Nocardioidaceae</taxon>
        <taxon>Nocardioides</taxon>
    </lineage>
</organism>
<keyword evidence="2" id="KW-1185">Reference proteome</keyword>
<dbReference type="RefSeq" id="WP_141007138.1">
    <property type="nucleotide sequence ID" value="NZ_BAAAOR010000033.1"/>
</dbReference>
<evidence type="ECO:0000313" key="2">
    <source>
        <dbReference type="Proteomes" id="UP001500842"/>
    </source>
</evidence>
<reference evidence="1 2" key="1">
    <citation type="journal article" date="2019" name="Int. J. Syst. Evol. Microbiol.">
        <title>The Global Catalogue of Microorganisms (GCM) 10K type strain sequencing project: providing services to taxonomists for standard genome sequencing and annotation.</title>
        <authorList>
            <consortium name="The Broad Institute Genomics Platform"/>
            <consortium name="The Broad Institute Genome Sequencing Center for Infectious Disease"/>
            <person name="Wu L."/>
            <person name="Ma J."/>
        </authorList>
    </citation>
    <scope>NUCLEOTIDE SEQUENCE [LARGE SCALE GENOMIC DNA]</scope>
    <source>
        <strain evidence="1 2">JCM 14942</strain>
    </source>
</reference>